<sequence>MAIALLTLAILSFLLSFGLVLFFAIVGFSAGDIFHMLFFLHFLLIALGCGALITTGALSWHRGLRNNKLIRGLTIAHAVVFFLTLLPSGYVIFIVFAFGGTTGDILILIVFVLCAEFFTFVFTVLALIAKRRLL</sequence>
<keyword evidence="1" id="KW-0812">Transmembrane</keyword>
<keyword evidence="1" id="KW-1133">Transmembrane helix</keyword>
<keyword evidence="1" id="KW-0472">Membrane</keyword>
<name>A0A139ATP8_GONPJ</name>
<gene>
    <name evidence="2" type="ORF">M427DRAFT_52366</name>
</gene>
<dbReference type="EMBL" id="KQ965736">
    <property type="protein sequence ID" value="KXS20106.1"/>
    <property type="molecule type" value="Genomic_DNA"/>
</dbReference>
<accession>A0A139ATP8</accession>
<feature type="transmembrane region" description="Helical" evidence="1">
    <location>
        <begin position="105"/>
        <end position="129"/>
    </location>
</feature>
<keyword evidence="3" id="KW-1185">Reference proteome</keyword>
<feature type="transmembrane region" description="Helical" evidence="1">
    <location>
        <begin position="72"/>
        <end position="99"/>
    </location>
</feature>
<evidence type="ECO:0000313" key="3">
    <source>
        <dbReference type="Proteomes" id="UP000070544"/>
    </source>
</evidence>
<feature type="transmembrane region" description="Helical" evidence="1">
    <location>
        <begin position="40"/>
        <end position="60"/>
    </location>
</feature>
<evidence type="ECO:0000313" key="2">
    <source>
        <dbReference type="EMBL" id="KXS20106.1"/>
    </source>
</evidence>
<reference evidence="2 3" key="1">
    <citation type="journal article" date="2015" name="Genome Biol. Evol.">
        <title>Phylogenomic analyses indicate that early fungi evolved digesting cell walls of algal ancestors of land plants.</title>
        <authorList>
            <person name="Chang Y."/>
            <person name="Wang S."/>
            <person name="Sekimoto S."/>
            <person name="Aerts A.L."/>
            <person name="Choi C."/>
            <person name="Clum A."/>
            <person name="LaButti K.M."/>
            <person name="Lindquist E.A."/>
            <person name="Yee Ngan C."/>
            <person name="Ohm R.A."/>
            <person name="Salamov A.A."/>
            <person name="Grigoriev I.V."/>
            <person name="Spatafora J.W."/>
            <person name="Berbee M.L."/>
        </authorList>
    </citation>
    <scope>NUCLEOTIDE SEQUENCE [LARGE SCALE GENOMIC DNA]</scope>
    <source>
        <strain evidence="2 3">JEL478</strain>
    </source>
</reference>
<protein>
    <submittedName>
        <fullName evidence="2">Uncharacterized protein</fullName>
    </submittedName>
</protein>
<proteinExistence type="predicted"/>
<dbReference type="AlphaFoldDB" id="A0A139ATP8"/>
<organism evidence="2 3">
    <name type="scientific">Gonapodya prolifera (strain JEL478)</name>
    <name type="common">Monoblepharis prolifera</name>
    <dbReference type="NCBI Taxonomy" id="1344416"/>
    <lineage>
        <taxon>Eukaryota</taxon>
        <taxon>Fungi</taxon>
        <taxon>Fungi incertae sedis</taxon>
        <taxon>Chytridiomycota</taxon>
        <taxon>Chytridiomycota incertae sedis</taxon>
        <taxon>Monoblepharidomycetes</taxon>
        <taxon>Monoblepharidales</taxon>
        <taxon>Gonapodyaceae</taxon>
        <taxon>Gonapodya</taxon>
    </lineage>
</organism>
<evidence type="ECO:0000256" key="1">
    <source>
        <dbReference type="SAM" id="Phobius"/>
    </source>
</evidence>
<dbReference type="Proteomes" id="UP000070544">
    <property type="component" value="Unassembled WGS sequence"/>
</dbReference>